<dbReference type="InterPro" id="IPR036922">
    <property type="entry name" value="Rieske_2Fe-2S_sf"/>
</dbReference>
<evidence type="ECO:0000256" key="1">
    <source>
        <dbReference type="ARBA" id="ARBA00022714"/>
    </source>
</evidence>
<keyword evidence="3" id="KW-0408">Iron</keyword>
<dbReference type="PROSITE" id="PS51296">
    <property type="entry name" value="RIESKE"/>
    <property type="match status" value="1"/>
</dbReference>
<proteinExistence type="predicted"/>
<evidence type="ECO:0000256" key="2">
    <source>
        <dbReference type="ARBA" id="ARBA00022723"/>
    </source>
</evidence>
<dbReference type="GO" id="GO:0051537">
    <property type="term" value="F:2 iron, 2 sulfur cluster binding"/>
    <property type="evidence" value="ECO:0007669"/>
    <property type="project" value="UniProtKB-KW"/>
</dbReference>
<dbReference type="PANTHER" id="PTHR21496:SF0">
    <property type="entry name" value="RIESKE DOMAIN-CONTAINING PROTEIN"/>
    <property type="match status" value="1"/>
</dbReference>
<name>F6D4J5_METPW</name>
<dbReference type="EMBL" id="CP002772">
    <property type="protein sequence ID" value="AEG19235.1"/>
    <property type="molecule type" value="Genomic_DNA"/>
</dbReference>
<dbReference type="Proteomes" id="UP000009231">
    <property type="component" value="Chromosome"/>
</dbReference>
<protein>
    <submittedName>
        <fullName evidence="7">Rieske (2Fe-2S) iron-sulfur domain protein</fullName>
    </submittedName>
</protein>
<accession>F6D4J5</accession>
<dbReference type="OrthoDB" id="6837at2157"/>
<dbReference type="CDD" id="cd03467">
    <property type="entry name" value="Rieske"/>
    <property type="match status" value="1"/>
</dbReference>
<gene>
    <name evidence="7" type="ordered locus">MSWAN_2227</name>
</gene>
<dbReference type="Pfam" id="PF00355">
    <property type="entry name" value="Rieske"/>
    <property type="match status" value="1"/>
</dbReference>
<evidence type="ECO:0000313" key="8">
    <source>
        <dbReference type="Proteomes" id="UP000009231"/>
    </source>
</evidence>
<dbReference type="RefSeq" id="WP_013826734.1">
    <property type="nucleotide sequence ID" value="NC_015574.1"/>
</dbReference>
<sequence length="116" mass="12881">MSFVEIATTDELRDGNMKMTSVSGSEILLAKVGDNYYSADNRCPHMGGNLSTGKLEGTVLTCPKHHSQFDLTDGHVIRWTDWSGLKLSIGKLLKSPRPLKTYEVKIDDDKILVDVK</sequence>
<dbReference type="InterPro" id="IPR017941">
    <property type="entry name" value="Rieske_2Fe-2S"/>
</dbReference>
<evidence type="ECO:0000313" key="7">
    <source>
        <dbReference type="EMBL" id="AEG19235.1"/>
    </source>
</evidence>
<comment type="cofactor">
    <cofactor evidence="5">
        <name>[2Fe-2S] cluster</name>
        <dbReference type="ChEBI" id="CHEBI:190135"/>
    </cofactor>
</comment>
<evidence type="ECO:0000259" key="6">
    <source>
        <dbReference type="PROSITE" id="PS51296"/>
    </source>
</evidence>
<keyword evidence="4" id="KW-0411">Iron-sulfur</keyword>
<keyword evidence="8" id="KW-1185">Reference proteome</keyword>
<dbReference type="eggNOG" id="arCOG02852">
    <property type="taxonomic scope" value="Archaea"/>
</dbReference>
<reference evidence="7 8" key="1">
    <citation type="journal article" date="2014" name="Int. J. Syst. Evol. Microbiol.">
        <title>Methanobacterium paludis sp. nov. and a novel strain of Methanobacterium lacus isolated from northern peatlands.</title>
        <authorList>
            <person name="Cadillo-Quiroz H."/>
            <person name="Brauer S.L."/>
            <person name="Goodson N."/>
            <person name="Yavitt J.B."/>
            <person name="Zinder S.H."/>
        </authorList>
    </citation>
    <scope>NUCLEOTIDE SEQUENCE [LARGE SCALE GENOMIC DNA]</scope>
    <source>
        <strain evidence="8">DSM 25820 / JCM 18151 / SWAN1</strain>
    </source>
</reference>
<dbReference type="AlphaFoldDB" id="F6D4J5"/>
<dbReference type="Gene3D" id="2.102.10.10">
    <property type="entry name" value="Rieske [2Fe-2S] iron-sulphur domain"/>
    <property type="match status" value="1"/>
</dbReference>
<dbReference type="GO" id="GO:0046872">
    <property type="term" value="F:metal ion binding"/>
    <property type="evidence" value="ECO:0007669"/>
    <property type="project" value="UniProtKB-KW"/>
</dbReference>
<organism evidence="7 8">
    <name type="scientific">Methanobacterium paludis (strain DSM 25820 / JCM 18151 / SWAN1)</name>
    <dbReference type="NCBI Taxonomy" id="868131"/>
    <lineage>
        <taxon>Archaea</taxon>
        <taxon>Methanobacteriati</taxon>
        <taxon>Methanobacteriota</taxon>
        <taxon>Methanomada group</taxon>
        <taxon>Methanobacteria</taxon>
        <taxon>Methanobacteriales</taxon>
        <taxon>Methanobacteriaceae</taxon>
        <taxon>Methanobacterium</taxon>
    </lineage>
</organism>
<dbReference type="STRING" id="868131.MSWAN_2227"/>
<evidence type="ECO:0000256" key="3">
    <source>
        <dbReference type="ARBA" id="ARBA00023004"/>
    </source>
</evidence>
<evidence type="ECO:0000256" key="5">
    <source>
        <dbReference type="ARBA" id="ARBA00034078"/>
    </source>
</evidence>
<evidence type="ECO:0000256" key="4">
    <source>
        <dbReference type="ARBA" id="ARBA00023014"/>
    </source>
</evidence>
<feature type="domain" description="Rieske" evidence="6">
    <location>
        <begin position="4"/>
        <end position="113"/>
    </location>
</feature>
<dbReference type="GeneID" id="10669752"/>
<dbReference type="HOGENOM" id="CLU_055690_5_3_2"/>
<dbReference type="PANTHER" id="PTHR21496">
    <property type="entry name" value="FERREDOXIN-RELATED"/>
    <property type="match status" value="1"/>
</dbReference>
<keyword evidence="1" id="KW-0001">2Fe-2S</keyword>
<dbReference type="SUPFAM" id="SSF50022">
    <property type="entry name" value="ISP domain"/>
    <property type="match status" value="1"/>
</dbReference>
<keyword evidence="2" id="KW-0479">Metal-binding</keyword>
<dbReference type="KEGG" id="mew:MSWAN_2227"/>